<proteinExistence type="predicted"/>
<dbReference type="GeneID" id="111601929"/>
<feature type="region of interest" description="Disordered" evidence="1">
    <location>
        <begin position="72"/>
        <end position="161"/>
    </location>
</feature>
<dbReference type="Proteomes" id="UP000504633">
    <property type="component" value="Unplaced"/>
</dbReference>
<evidence type="ECO:0000313" key="2">
    <source>
        <dbReference type="Proteomes" id="UP000504633"/>
    </source>
</evidence>
<dbReference type="AlphaFoldDB" id="A0A6J1MC72"/>
<dbReference type="OMA" id="QNAVMTW"/>
<feature type="compositionally biased region" description="Basic residues" evidence="1">
    <location>
        <begin position="106"/>
        <end position="115"/>
    </location>
</feature>
<feature type="compositionally biased region" description="Polar residues" evidence="1">
    <location>
        <begin position="73"/>
        <end position="87"/>
    </location>
</feature>
<feature type="compositionally biased region" description="Basic and acidic residues" evidence="1">
    <location>
        <begin position="152"/>
        <end position="161"/>
    </location>
</feature>
<protein>
    <submittedName>
        <fullName evidence="3">Uncharacterized protein LOC111601929</fullName>
    </submittedName>
</protein>
<accession>A0A6J1MC72</accession>
<dbReference type="OrthoDB" id="7872448at2759"/>
<name>A0A6J1MC72_DROHY</name>
<dbReference type="RefSeq" id="XP_023174550.1">
    <property type="nucleotide sequence ID" value="XM_023318782.2"/>
</dbReference>
<feature type="compositionally biased region" description="Basic and acidic residues" evidence="1">
    <location>
        <begin position="124"/>
        <end position="142"/>
    </location>
</feature>
<dbReference type="KEGG" id="dhe:111601929"/>
<feature type="compositionally biased region" description="Basic residues" evidence="1">
    <location>
        <begin position="88"/>
        <end position="98"/>
    </location>
</feature>
<reference evidence="3" key="1">
    <citation type="submission" date="2025-08" db="UniProtKB">
        <authorList>
            <consortium name="RefSeq"/>
        </authorList>
    </citation>
    <scope>IDENTIFICATION</scope>
    <source>
        <strain evidence="3">15085-1641.00</strain>
        <tissue evidence="3">Whole body</tissue>
    </source>
</reference>
<gene>
    <name evidence="3" type="primary">LOC111601929</name>
</gene>
<organism evidence="2 3">
    <name type="scientific">Drosophila hydei</name>
    <name type="common">Fruit fly</name>
    <dbReference type="NCBI Taxonomy" id="7224"/>
    <lineage>
        <taxon>Eukaryota</taxon>
        <taxon>Metazoa</taxon>
        <taxon>Ecdysozoa</taxon>
        <taxon>Arthropoda</taxon>
        <taxon>Hexapoda</taxon>
        <taxon>Insecta</taxon>
        <taxon>Pterygota</taxon>
        <taxon>Neoptera</taxon>
        <taxon>Endopterygota</taxon>
        <taxon>Diptera</taxon>
        <taxon>Brachycera</taxon>
        <taxon>Muscomorpha</taxon>
        <taxon>Ephydroidea</taxon>
        <taxon>Drosophilidae</taxon>
        <taxon>Drosophila</taxon>
    </lineage>
</organism>
<keyword evidence="2" id="KW-1185">Reference proteome</keyword>
<evidence type="ECO:0000256" key="1">
    <source>
        <dbReference type="SAM" id="MobiDB-lite"/>
    </source>
</evidence>
<evidence type="ECO:0000313" key="3">
    <source>
        <dbReference type="RefSeq" id="XP_023174550.1"/>
    </source>
</evidence>
<sequence length="161" mass="18379">MGVGRSKPVSAEENNRAYTLFLEKFKNTHSYLSEQEIEQNAVMTWDTMSPEQKSQFLNLGEPARAYIKKEYLPTSTTKRNRTVSTGKARSKAKPKTKLKASAMSRKSTKVSKKSQKAISSNVKGKAEQRLGQGDRRQARREGMVPSIRRRERPTERTSFHE</sequence>